<dbReference type="AGR" id="WB:WBGene00012799"/>
<dbReference type="HOGENOM" id="CLU_2239022_0_0_1"/>
<sequence length="105" mass="11885">MHRALLNASRRVATVRSTVSTVEGDAFRLSDYSSKYLGHRIAAFTEKLEIVNADDTPALPIYRVTNAVGDVIDKSQDPNFDEQSLLKMYKTMTQLNIMDRILYDS</sequence>
<dbReference type="RefSeq" id="NP_499728.1">
    <property type="nucleotide sequence ID" value="NM_067327.1"/>
</dbReference>
<name>O45930_CAEEL</name>
<dbReference type="Proteomes" id="UP000001940">
    <property type="component" value="Chromosome III"/>
</dbReference>
<evidence type="ECO:0000313" key="3">
    <source>
        <dbReference type="WormBase" id="Y43F4A.4"/>
    </source>
</evidence>
<dbReference type="KEGG" id="cel:CELE_Y43F4A.4"/>
<dbReference type="SMR" id="O45930"/>
<evidence type="ECO:0000313" key="2">
    <source>
        <dbReference type="Proteomes" id="UP000001940"/>
    </source>
</evidence>
<dbReference type="UCSC" id="Y43F4A.4">
    <property type="organism name" value="c. elegans"/>
</dbReference>
<accession>O45930</accession>
<dbReference type="CTD" id="189861"/>
<dbReference type="GeneID" id="189861"/>
<dbReference type="FunCoup" id="O45930">
    <property type="interactions" value="3"/>
</dbReference>
<reference evidence="1 2" key="1">
    <citation type="journal article" date="1998" name="Science">
        <title>Genome sequence of the nematode C. elegans: a platform for investigating biology.</title>
        <authorList>
            <consortium name="The C. elegans sequencing consortium"/>
            <person name="Sulson J.E."/>
            <person name="Waterston R."/>
        </authorList>
    </citation>
    <scope>NUCLEOTIDE SEQUENCE [LARGE SCALE GENOMIC DNA]</scope>
    <source>
        <strain evidence="1 2">Bristol N2</strain>
    </source>
</reference>
<dbReference type="AlphaFoldDB" id="O45930"/>
<protein>
    <submittedName>
        <fullName evidence="1">2-oxoisovalerate dehydrogenase subunit alpha</fullName>
    </submittedName>
</protein>
<dbReference type="STRING" id="6239.Y43F4A.4.1"/>
<organism evidence="1 2">
    <name type="scientific">Caenorhabditis elegans</name>
    <dbReference type="NCBI Taxonomy" id="6239"/>
    <lineage>
        <taxon>Eukaryota</taxon>
        <taxon>Metazoa</taxon>
        <taxon>Ecdysozoa</taxon>
        <taxon>Nematoda</taxon>
        <taxon>Chromadorea</taxon>
        <taxon>Rhabditida</taxon>
        <taxon>Rhabditina</taxon>
        <taxon>Rhabditomorpha</taxon>
        <taxon>Rhabditoidea</taxon>
        <taxon>Rhabditidae</taxon>
        <taxon>Peloderinae</taxon>
        <taxon>Caenorhabditis</taxon>
    </lineage>
</organism>
<keyword evidence="2" id="KW-1185">Reference proteome</keyword>
<dbReference type="Bgee" id="WBGene00012799">
    <property type="expression patterns" value="Expressed in pharyngeal muscle cell (C elegans) and 3 other cell types or tissues"/>
</dbReference>
<dbReference type="OrthoDB" id="5857531at2759"/>
<proteinExistence type="predicted"/>
<dbReference type="EMBL" id="BX284603">
    <property type="protein sequence ID" value="CAB16474.1"/>
    <property type="molecule type" value="Genomic_DNA"/>
</dbReference>
<dbReference type="Gene3D" id="3.40.50.970">
    <property type="match status" value="1"/>
</dbReference>
<dbReference type="InParanoid" id="O45930"/>
<dbReference type="PeptideAtlas" id="O45930"/>
<dbReference type="eggNOG" id="KOG1182">
    <property type="taxonomic scope" value="Eukaryota"/>
</dbReference>
<dbReference type="WormBase" id="Y43F4A.4">
    <property type="protein sequence ID" value="CE16625"/>
    <property type="gene ID" value="WBGene00012799"/>
</dbReference>
<gene>
    <name evidence="1" type="ORF">CELE_Y43F4A.4</name>
    <name evidence="1 3" type="ORF">Y43F4A.4</name>
</gene>
<evidence type="ECO:0000313" key="1">
    <source>
        <dbReference type="EMBL" id="CAB16474.1"/>
    </source>
</evidence>
<dbReference type="PaxDb" id="6239-Y43F4A.4"/>
<dbReference type="PIR" id="T26838">
    <property type="entry name" value="T26838"/>
</dbReference>
<dbReference type="PhylomeDB" id="O45930"/>